<dbReference type="CDD" id="cd00448">
    <property type="entry name" value="YjgF_YER057c_UK114_family"/>
    <property type="match status" value="1"/>
</dbReference>
<organism evidence="1 2">
    <name type="scientific">Streptomyces bambusae</name>
    <dbReference type="NCBI Taxonomy" id="1550616"/>
    <lineage>
        <taxon>Bacteria</taxon>
        <taxon>Bacillati</taxon>
        <taxon>Actinomycetota</taxon>
        <taxon>Actinomycetes</taxon>
        <taxon>Kitasatosporales</taxon>
        <taxon>Streptomycetaceae</taxon>
        <taxon>Streptomyces</taxon>
    </lineage>
</organism>
<protein>
    <submittedName>
        <fullName evidence="1">RidA family protein</fullName>
    </submittedName>
</protein>
<proteinExistence type="predicted"/>
<dbReference type="PANTHER" id="PTHR43857:SF1">
    <property type="entry name" value="YJGH FAMILY PROTEIN"/>
    <property type="match status" value="1"/>
</dbReference>
<dbReference type="PANTHER" id="PTHR43857">
    <property type="entry name" value="BLR7761 PROTEIN"/>
    <property type="match status" value="1"/>
</dbReference>
<dbReference type="Proteomes" id="UP000812013">
    <property type="component" value="Unassembled WGS sequence"/>
</dbReference>
<dbReference type="RefSeq" id="WP_219670445.1">
    <property type="nucleotide sequence ID" value="NZ_WTFF01000266.1"/>
</dbReference>
<dbReference type="EMBL" id="WTFF01000266">
    <property type="protein sequence ID" value="MBW5485550.1"/>
    <property type="molecule type" value="Genomic_DNA"/>
</dbReference>
<comment type="caution">
    <text evidence="1">The sequence shown here is derived from an EMBL/GenBank/DDBJ whole genome shotgun (WGS) entry which is preliminary data.</text>
</comment>
<dbReference type="Pfam" id="PF01042">
    <property type="entry name" value="Ribonuc_L-PSP"/>
    <property type="match status" value="1"/>
</dbReference>
<evidence type="ECO:0000313" key="2">
    <source>
        <dbReference type="Proteomes" id="UP000812013"/>
    </source>
</evidence>
<dbReference type="SUPFAM" id="SSF55298">
    <property type="entry name" value="YjgF-like"/>
    <property type="match status" value="1"/>
</dbReference>
<evidence type="ECO:0000313" key="1">
    <source>
        <dbReference type="EMBL" id="MBW5485550.1"/>
    </source>
</evidence>
<accession>A0ABS6ZCQ9</accession>
<gene>
    <name evidence="1" type="ORF">GPJ59_27680</name>
</gene>
<name>A0ABS6ZCQ9_9ACTN</name>
<sequence>MTRTITNPAGLHNPTDYGYSHIVSAPGEQVFIAGQYGSDEQGHVVSDDFEAQVAQTFANLRTALKAVGLGPEHVVRIGTYIVGHDEEKLGVLLGHLHATWGTELPAQTLIGVATLALPGMLFEMDAVAVRPAHPTE</sequence>
<dbReference type="InterPro" id="IPR006175">
    <property type="entry name" value="YjgF/YER057c/UK114"/>
</dbReference>
<reference evidence="1 2" key="1">
    <citation type="submission" date="2019-12" db="EMBL/GenBank/DDBJ databases">
        <title>Genome sequence of Streptomyces bambusae.</title>
        <authorList>
            <person name="Bansal K."/>
            <person name="Choksket S."/>
            <person name="Korpole S."/>
            <person name="Patil P.B."/>
        </authorList>
    </citation>
    <scope>NUCLEOTIDE SEQUENCE [LARGE SCALE GENOMIC DNA]</scope>
    <source>
        <strain evidence="1 2">SK60</strain>
    </source>
</reference>
<keyword evidence="2" id="KW-1185">Reference proteome</keyword>
<dbReference type="InterPro" id="IPR035959">
    <property type="entry name" value="RutC-like_sf"/>
</dbReference>
<dbReference type="Gene3D" id="3.30.1330.40">
    <property type="entry name" value="RutC-like"/>
    <property type="match status" value="1"/>
</dbReference>